<evidence type="ECO:0000313" key="1">
    <source>
        <dbReference type="EMBL" id="KAH7681575.1"/>
    </source>
</evidence>
<proteinExistence type="predicted"/>
<organism evidence="1 2">
    <name type="scientific">Dioscorea alata</name>
    <name type="common">Purple yam</name>
    <dbReference type="NCBI Taxonomy" id="55571"/>
    <lineage>
        <taxon>Eukaryota</taxon>
        <taxon>Viridiplantae</taxon>
        <taxon>Streptophyta</taxon>
        <taxon>Embryophyta</taxon>
        <taxon>Tracheophyta</taxon>
        <taxon>Spermatophyta</taxon>
        <taxon>Magnoliopsida</taxon>
        <taxon>Liliopsida</taxon>
        <taxon>Dioscoreales</taxon>
        <taxon>Dioscoreaceae</taxon>
        <taxon>Dioscorea</taxon>
    </lineage>
</organism>
<dbReference type="EMBL" id="CM037015">
    <property type="protein sequence ID" value="KAH7681575.1"/>
    <property type="molecule type" value="Genomic_DNA"/>
</dbReference>
<keyword evidence="2" id="KW-1185">Reference proteome</keyword>
<sequence>MEEEPMIRRVRVVFDDHRHLLTKPQRLDGLKKCWLLLRPKLATISDLSSHLSRRFHLRRSCPLGLVLSMDDFVLPSFESTYILNDGDIIRVRKKDSKLKAVEKANGDCHIQKHLDTVERLPLRSSGEVMVNKDTHEELEEYKANKACDLQIGTSTGSPLVLDLNSKRKRADPDVLQKSERRKKSKLMISDKPVVSDEDAEFVPLLQRHLCSMIADNSCDRSHVKEELLREKGKSNAVTFYPVGCSAMKTTDCVLNGRRTDQVGESSKVKQSDPCIDGSKKLPSRNARRKKASREWLKELNLQNKNHTSSCVTAKAIQVTSSDRSTVDLDAVMENEIIPIVVRPGHIRFETADRSKEPQHAPDDLQWHGTSNKKREGWLKGINAKKVFVSEVEQRTKYNVDEGKSPVVHIDFERLFPLTRPPKEGDVVAYRMIELSSAWSAELSSFRVGKVSSYDPVSMKICLVPVPEYPFNLPDKKDAESSEKPNVSPYNEDGSLEIEYRSLVDVRLFKTSNKGASNAHSFERKAFSADNWELAIKSTKETYTTHMGSWDQFVQSSNEAPKLVENDGWREWPKENPGIALWFDYCRSLRESKSFFPKRDNWKSKSGKPNGVRVRYFHHPLKFGK</sequence>
<accession>A0ACB7W2C2</accession>
<gene>
    <name evidence="1" type="ORF">IHE45_05G068000</name>
</gene>
<evidence type="ECO:0000313" key="2">
    <source>
        <dbReference type="Proteomes" id="UP000827976"/>
    </source>
</evidence>
<name>A0ACB7W2C2_DIOAL</name>
<comment type="caution">
    <text evidence="1">The sequence shown here is derived from an EMBL/GenBank/DDBJ whole genome shotgun (WGS) entry which is preliminary data.</text>
</comment>
<reference evidence="2" key="1">
    <citation type="journal article" date="2022" name="Nat. Commun.">
        <title>Chromosome evolution and the genetic basis of agronomically important traits in greater yam.</title>
        <authorList>
            <person name="Bredeson J.V."/>
            <person name="Lyons J.B."/>
            <person name="Oniyinde I.O."/>
            <person name="Okereke N.R."/>
            <person name="Kolade O."/>
            <person name="Nnabue I."/>
            <person name="Nwadili C.O."/>
            <person name="Hribova E."/>
            <person name="Parker M."/>
            <person name="Nwogha J."/>
            <person name="Shu S."/>
            <person name="Carlson J."/>
            <person name="Kariba R."/>
            <person name="Muthemba S."/>
            <person name="Knop K."/>
            <person name="Barton G.J."/>
            <person name="Sherwood A.V."/>
            <person name="Lopez-Montes A."/>
            <person name="Asiedu R."/>
            <person name="Jamnadass R."/>
            <person name="Muchugi A."/>
            <person name="Goodstein D."/>
            <person name="Egesi C.N."/>
            <person name="Featherston J."/>
            <person name="Asfaw A."/>
            <person name="Simpson G.G."/>
            <person name="Dolezel J."/>
            <person name="Hendre P.S."/>
            <person name="Van Deynze A."/>
            <person name="Kumar P.L."/>
            <person name="Obidiegwu J.E."/>
            <person name="Bhattacharjee R."/>
            <person name="Rokhsar D.S."/>
        </authorList>
    </citation>
    <scope>NUCLEOTIDE SEQUENCE [LARGE SCALE GENOMIC DNA]</scope>
    <source>
        <strain evidence="2">cv. TDa95/00328</strain>
    </source>
</reference>
<dbReference type="Proteomes" id="UP000827976">
    <property type="component" value="Chromosome 5"/>
</dbReference>
<protein>
    <submittedName>
        <fullName evidence="1">Coilin protein</fullName>
    </submittedName>
</protein>